<proteinExistence type="predicted"/>
<dbReference type="Proteomes" id="UP000215539">
    <property type="component" value="Chromosome 1"/>
</dbReference>
<evidence type="ECO:0000313" key="4">
    <source>
        <dbReference type="Proteomes" id="UP000215539"/>
    </source>
</evidence>
<evidence type="ECO:0000313" key="1">
    <source>
        <dbReference type="EMBL" id="AMD84560.1"/>
    </source>
</evidence>
<dbReference type="Proteomes" id="UP000065822">
    <property type="component" value="Chromosome"/>
</dbReference>
<reference evidence="1 3" key="1">
    <citation type="submission" date="2016-02" db="EMBL/GenBank/DDBJ databases">
        <authorList>
            <person name="Holder M.E."/>
            <person name="Ajami N.J."/>
            <person name="Petrosino J.F."/>
        </authorList>
    </citation>
    <scope>NUCLEOTIDE SEQUENCE [LARGE SCALE GENOMIC DNA]</scope>
    <source>
        <strain evidence="1 3">CCUG 32990</strain>
    </source>
</reference>
<organism evidence="2 4">
    <name type="scientific">Capnocytophaga haemolytica</name>
    <dbReference type="NCBI Taxonomy" id="45243"/>
    <lineage>
        <taxon>Bacteria</taxon>
        <taxon>Pseudomonadati</taxon>
        <taxon>Bacteroidota</taxon>
        <taxon>Flavobacteriia</taxon>
        <taxon>Flavobacteriales</taxon>
        <taxon>Flavobacteriaceae</taxon>
        <taxon>Capnocytophaga</taxon>
    </lineage>
</organism>
<sequence length="67" mass="7275">MKLKNIITVATMAVGFGNLYAQKKVVKKAQAKEQQNRGKSTDYGKPTDVEAEAGAFAVVPLKYDSMP</sequence>
<dbReference type="KEGG" id="chg:AXF12_02900"/>
<reference evidence="2 4" key="2">
    <citation type="submission" date="2017-06" db="EMBL/GenBank/DDBJ databases">
        <authorList>
            <consortium name="Pathogen Informatics"/>
        </authorList>
    </citation>
    <scope>NUCLEOTIDE SEQUENCE [LARGE SCALE GENOMIC DNA]</scope>
    <source>
        <strain evidence="2 4">NCTC12947</strain>
    </source>
</reference>
<evidence type="ECO:0000313" key="3">
    <source>
        <dbReference type="Proteomes" id="UP000065822"/>
    </source>
</evidence>
<evidence type="ECO:0008006" key="5">
    <source>
        <dbReference type="Google" id="ProtNLM"/>
    </source>
</evidence>
<evidence type="ECO:0000313" key="2">
    <source>
        <dbReference type="EMBL" id="SNV09309.1"/>
    </source>
</evidence>
<keyword evidence="3" id="KW-1185">Reference proteome</keyword>
<protein>
    <recommendedName>
        <fullName evidence="5">TonB-dependent receptor</fullName>
    </recommendedName>
</protein>
<dbReference type="EMBL" id="LT906449">
    <property type="protein sequence ID" value="SNV09309.1"/>
    <property type="molecule type" value="Genomic_DNA"/>
</dbReference>
<dbReference type="AlphaFoldDB" id="A0AAX2H148"/>
<dbReference type="EMBL" id="CP014227">
    <property type="protein sequence ID" value="AMD84560.1"/>
    <property type="molecule type" value="Genomic_DNA"/>
</dbReference>
<dbReference type="RefSeq" id="WP_066428159.1">
    <property type="nucleotide sequence ID" value="NZ_CP014227.1"/>
</dbReference>
<gene>
    <name evidence="1" type="ORF">AXF12_02900</name>
    <name evidence="2" type="ORF">SAMEA44541418_01159</name>
</gene>
<accession>A0AAX2H148</accession>
<name>A0AAX2H148_9FLAO</name>